<dbReference type="GO" id="GO:0003677">
    <property type="term" value="F:DNA binding"/>
    <property type="evidence" value="ECO:0007669"/>
    <property type="project" value="UniProtKB-KW"/>
</dbReference>
<evidence type="ECO:0000313" key="3">
    <source>
        <dbReference type="EMBL" id="MEQ2440097.1"/>
    </source>
</evidence>
<feature type="domain" description="SpoVT-AbrB" evidence="2">
    <location>
        <begin position="5"/>
        <end position="50"/>
    </location>
</feature>
<dbReference type="InterPro" id="IPR037914">
    <property type="entry name" value="SpoVT-AbrB_sf"/>
</dbReference>
<dbReference type="Pfam" id="PF04014">
    <property type="entry name" value="MazE_antitoxin"/>
    <property type="match status" value="1"/>
</dbReference>
<dbReference type="PANTHER" id="PTHR36432">
    <property type="match status" value="1"/>
</dbReference>
<evidence type="ECO:0000313" key="4">
    <source>
        <dbReference type="Proteomes" id="UP001489509"/>
    </source>
</evidence>
<organism evidence="3 4">
    <name type="scientific">Solibaculum intestinale</name>
    <dbReference type="NCBI Taxonomy" id="3133165"/>
    <lineage>
        <taxon>Bacteria</taxon>
        <taxon>Bacillati</taxon>
        <taxon>Bacillota</taxon>
        <taxon>Clostridia</taxon>
        <taxon>Eubacteriales</taxon>
        <taxon>Oscillospiraceae</taxon>
        <taxon>Solibaculum</taxon>
    </lineage>
</organism>
<dbReference type="PANTHER" id="PTHR36432:SF4">
    <property type="entry name" value="TRANSITION STATE REGULATOR ABH-RELATED"/>
    <property type="match status" value="1"/>
</dbReference>
<accession>A0ABV1DYG1</accession>
<dbReference type="InterPro" id="IPR007159">
    <property type="entry name" value="SpoVT-AbrB_dom"/>
</dbReference>
<proteinExistence type="predicted"/>
<dbReference type="Proteomes" id="UP001489509">
    <property type="component" value="Unassembled WGS sequence"/>
</dbReference>
<dbReference type="NCBIfam" id="TIGR01439">
    <property type="entry name" value="lp_hng_hel_AbrB"/>
    <property type="match status" value="1"/>
</dbReference>
<comment type="caution">
    <text evidence="3">The sequence shown here is derived from an EMBL/GenBank/DDBJ whole genome shotgun (WGS) entry which is preliminary data.</text>
</comment>
<dbReference type="EMBL" id="JBBMFD010000005">
    <property type="protein sequence ID" value="MEQ2440097.1"/>
    <property type="molecule type" value="Genomic_DNA"/>
</dbReference>
<evidence type="ECO:0000259" key="2">
    <source>
        <dbReference type="PROSITE" id="PS51740"/>
    </source>
</evidence>
<dbReference type="InterPro" id="IPR052731">
    <property type="entry name" value="B_subtilis_Trans_State_Reg"/>
</dbReference>
<evidence type="ECO:0000256" key="1">
    <source>
        <dbReference type="PROSITE-ProRule" id="PRU01076"/>
    </source>
</evidence>
<keyword evidence="1 3" id="KW-0238">DNA-binding</keyword>
<dbReference type="RefSeq" id="WP_349218471.1">
    <property type="nucleotide sequence ID" value="NZ_JBBMFD010000005.1"/>
</dbReference>
<protein>
    <submittedName>
        <fullName evidence="3">AbrB/MazE/SpoVT family DNA-binding domain-containing protein</fullName>
    </submittedName>
</protein>
<dbReference type="SMART" id="SM00966">
    <property type="entry name" value="SpoVT_AbrB"/>
    <property type="match status" value="1"/>
</dbReference>
<sequence length="82" mass="9435">MKSTGIVRKVDELGRIVLPIELRRTLDINEKDPLEIFVDGGSIILKRYEPACIFCNDARDIINYKGRNICPNCIKELTERTK</sequence>
<dbReference type="SUPFAM" id="SSF89447">
    <property type="entry name" value="AbrB/MazE/MraZ-like"/>
    <property type="match status" value="1"/>
</dbReference>
<dbReference type="PROSITE" id="PS51740">
    <property type="entry name" value="SPOVT_ABRB"/>
    <property type="match status" value="1"/>
</dbReference>
<keyword evidence="4" id="KW-1185">Reference proteome</keyword>
<dbReference type="Gene3D" id="2.10.260.10">
    <property type="match status" value="1"/>
</dbReference>
<name>A0ABV1DYG1_9FIRM</name>
<reference evidence="3 4" key="1">
    <citation type="submission" date="2024-03" db="EMBL/GenBank/DDBJ databases">
        <title>Human intestinal bacterial collection.</title>
        <authorList>
            <person name="Pauvert C."/>
            <person name="Hitch T.C.A."/>
            <person name="Clavel T."/>
        </authorList>
    </citation>
    <scope>NUCLEOTIDE SEQUENCE [LARGE SCALE GENOMIC DNA]</scope>
    <source>
        <strain evidence="3 4">CLA-JM-H44</strain>
    </source>
</reference>
<gene>
    <name evidence="3" type="ORF">WMO26_04585</name>
</gene>